<name>A0A892ZK50_9NEIS</name>
<reference evidence="1" key="1">
    <citation type="submission" date="2021-02" db="EMBL/GenBank/DDBJ databases">
        <title>Neisseriaceae sp. 26B isolated from the cloaca of a Common Toad-headed Turtle (Mesoclemmys nasuta).</title>
        <authorList>
            <person name="Spergser J."/>
            <person name="Busse H.-J."/>
        </authorList>
    </citation>
    <scope>NUCLEOTIDE SEQUENCE</scope>
    <source>
        <strain evidence="1">26B</strain>
    </source>
</reference>
<proteinExistence type="predicted"/>
<dbReference type="RefSeq" id="WP_230340302.1">
    <property type="nucleotide sequence ID" value="NZ_CP069798.1"/>
</dbReference>
<dbReference type="EMBL" id="CP069798">
    <property type="protein sequence ID" value="QRQ83003.1"/>
    <property type="molecule type" value="Genomic_DNA"/>
</dbReference>
<accession>A0A892ZK50</accession>
<keyword evidence="2" id="KW-1185">Reference proteome</keyword>
<evidence type="ECO:0000313" key="1">
    <source>
        <dbReference type="EMBL" id="QRQ83003.1"/>
    </source>
</evidence>
<sequence>MNHETKIALLAEFERPKVVMFTPEEIALLKENYIEAVVSCALENAEPDEFGKVLTMEWVRGELTDQQFNYIVAGLEPEETARIEAKIARMRELGLSWKDL</sequence>
<dbReference type="KEGG" id="ptes:JQU52_06440"/>
<evidence type="ECO:0000313" key="2">
    <source>
        <dbReference type="Proteomes" id="UP000653156"/>
    </source>
</evidence>
<organism evidence="1 2">
    <name type="scientific">Paralysiella testudinis</name>
    <dbReference type="NCBI Taxonomy" id="2809020"/>
    <lineage>
        <taxon>Bacteria</taxon>
        <taxon>Pseudomonadati</taxon>
        <taxon>Pseudomonadota</taxon>
        <taxon>Betaproteobacteria</taxon>
        <taxon>Neisseriales</taxon>
        <taxon>Neisseriaceae</taxon>
        <taxon>Paralysiella</taxon>
    </lineage>
</organism>
<dbReference type="Proteomes" id="UP000653156">
    <property type="component" value="Chromosome"/>
</dbReference>
<protein>
    <submittedName>
        <fullName evidence="1">Uncharacterized protein</fullName>
    </submittedName>
</protein>
<gene>
    <name evidence="1" type="ORF">JQU52_06440</name>
</gene>
<dbReference type="AlphaFoldDB" id="A0A892ZK50"/>